<evidence type="ECO:0000256" key="2">
    <source>
        <dbReference type="ARBA" id="ARBA00022670"/>
    </source>
</evidence>
<reference evidence="11" key="1">
    <citation type="journal article" date="2023" name="Mol. Phylogenet. Evol.">
        <title>Genome-scale phylogeny and comparative genomics of the fungal order Sordariales.</title>
        <authorList>
            <person name="Hensen N."/>
            <person name="Bonometti L."/>
            <person name="Westerberg I."/>
            <person name="Brannstrom I.O."/>
            <person name="Guillou S."/>
            <person name="Cros-Aarteil S."/>
            <person name="Calhoun S."/>
            <person name="Haridas S."/>
            <person name="Kuo A."/>
            <person name="Mondo S."/>
            <person name="Pangilinan J."/>
            <person name="Riley R."/>
            <person name="LaButti K."/>
            <person name="Andreopoulos B."/>
            <person name="Lipzen A."/>
            <person name="Chen C."/>
            <person name="Yan M."/>
            <person name="Daum C."/>
            <person name="Ng V."/>
            <person name="Clum A."/>
            <person name="Steindorff A."/>
            <person name="Ohm R.A."/>
            <person name="Martin F."/>
            <person name="Silar P."/>
            <person name="Natvig D.O."/>
            <person name="Lalanne C."/>
            <person name="Gautier V."/>
            <person name="Ament-Velasquez S.L."/>
            <person name="Kruys A."/>
            <person name="Hutchinson M.I."/>
            <person name="Powell A.J."/>
            <person name="Barry K."/>
            <person name="Miller A.N."/>
            <person name="Grigoriev I.V."/>
            <person name="Debuchy R."/>
            <person name="Gladieux P."/>
            <person name="Hiltunen Thoren M."/>
            <person name="Johannesson H."/>
        </authorList>
    </citation>
    <scope>NUCLEOTIDE SEQUENCE</scope>
    <source>
        <strain evidence="11">CBS 232.78</strain>
    </source>
</reference>
<keyword evidence="3 9" id="KW-0732">Signal</keyword>
<organism evidence="11 12">
    <name type="scientific">Podospora didyma</name>
    <dbReference type="NCBI Taxonomy" id="330526"/>
    <lineage>
        <taxon>Eukaryota</taxon>
        <taxon>Fungi</taxon>
        <taxon>Dikarya</taxon>
        <taxon>Ascomycota</taxon>
        <taxon>Pezizomycotina</taxon>
        <taxon>Sordariomycetes</taxon>
        <taxon>Sordariomycetidae</taxon>
        <taxon>Sordariales</taxon>
        <taxon>Podosporaceae</taxon>
        <taxon>Podospora</taxon>
    </lineage>
</organism>
<dbReference type="Gene3D" id="2.40.70.10">
    <property type="entry name" value="Acid Proteases"/>
    <property type="match status" value="2"/>
</dbReference>
<evidence type="ECO:0000313" key="11">
    <source>
        <dbReference type="EMBL" id="KAK3374794.1"/>
    </source>
</evidence>
<keyword evidence="2" id="KW-0645">Protease</keyword>
<feature type="signal peptide" evidence="9">
    <location>
        <begin position="1"/>
        <end position="26"/>
    </location>
</feature>
<dbReference type="PANTHER" id="PTHR47966">
    <property type="entry name" value="BETA-SITE APP-CLEAVING ENZYME, ISOFORM A-RELATED"/>
    <property type="match status" value="1"/>
</dbReference>
<dbReference type="PRINTS" id="PR00792">
    <property type="entry name" value="PEPSIN"/>
</dbReference>
<feature type="active site" evidence="6">
    <location>
        <position position="90"/>
    </location>
</feature>
<dbReference type="EMBL" id="JAULSW010000007">
    <property type="protein sequence ID" value="KAK3374794.1"/>
    <property type="molecule type" value="Genomic_DNA"/>
</dbReference>
<evidence type="ECO:0000256" key="1">
    <source>
        <dbReference type="ARBA" id="ARBA00007447"/>
    </source>
</evidence>
<feature type="active site" evidence="6">
    <location>
        <position position="285"/>
    </location>
</feature>
<dbReference type="Pfam" id="PF00026">
    <property type="entry name" value="Asp"/>
    <property type="match status" value="1"/>
</dbReference>
<dbReference type="InterPro" id="IPR021109">
    <property type="entry name" value="Peptidase_aspartic_dom_sf"/>
</dbReference>
<feature type="domain" description="Peptidase A1" evidence="10">
    <location>
        <begin position="72"/>
        <end position="391"/>
    </location>
</feature>
<dbReference type="InterPro" id="IPR033876">
    <property type="entry name" value="SAP-like"/>
</dbReference>
<dbReference type="SUPFAM" id="SSF50630">
    <property type="entry name" value="Acid proteases"/>
    <property type="match status" value="1"/>
</dbReference>
<dbReference type="PANTHER" id="PTHR47966:SF65">
    <property type="entry name" value="ASPARTIC-TYPE ENDOPEPTIDASE"/>
    <property type="match status" value="1"/>
</dbReference>
<evidence type="ECO:0000256" key="5">
    <source>
        <dbReference type="ARBA" id="ARBA00022801"/>
    </source>
</evidence>
<evidence type="ECO:0000313" key="12">
    <source>
        <dbReference type="Proteomes" id="UP001285441"/>
    </source>
</evidence>
<evidence type="ECO:0000256" key="4">
    <source>
        <dbReference type="ARBA" id="ARBA00022750"/>
    </source>
</evidence>
<dbReference type="PROSITE" id="PS51767">
    <property type="entry name" value="PEPTIDASE_A1"/>
    <property type="match status" value="1"/>
</dbReference>
<sequence length="494" mass="51964">MPSMAAPSFLSSFALLLALCSGHVAAQNKSAPAITHDLGCVHLPIVHSTNVNHFSDKRGVQLKLANRSDVAYYAQLSIGTPPQPVYVQLDTGSFELWVNPDCATVSDGDSLFCERAGRYDSAKSSTASKLGTKKTLRYGIGTANISYVVDTVSLAGSAMGLEKVQFGVATGTEDHFSGILGIGYGVDVATPYRNFVDELQTQNVTKVKAYTLALGSKESKEGVIVFGGVDTSKFGGPLAKLPIIPATQSPDQVPRFWVNMKNISITPPNQNTQVYTNSSMPVFLDSGSTMTLLPPNLTRAIAKDFGVDGPDANGFFRIDCGLTNVNGSLNFAFEGLNVRVPYKELIREVPGSPPACFLGITPSSNFALLGDTFLRSAYVVFDLEDNQIWMTQAANCGSTPMALRNMQDLGSLVGACGTTVSAVVTTSTSVTSPLNNANPTVDVSDTSQSGAPSTGGRTQGAPSSFGARSIPGGGSVFWSIASIWTAATMAGKFI</sequence>
<proteinExistence type="inferred from homology"/>
<accession>A0AAE0KE06</accession>
<dbReference type="GO" id="GO:0006508">
    <property type="term" value="P:proteolysis"/>
    <property type="evidence" value="ECO:0007669"/>
    <property type="project" value="UniProtKB-KW"/>
</dbReference>
<keyword evidence="4" id="KW-0064">Aspartyl protease</keyword>
<dbReference type="Proteomes" id="UP001285441">
    <property type="component" value="Unassembled WGS sequence"/>
</dbReference>
<keyword evidence="7" id="KW-1015">Disulfide bond</keyword>
<dbReference type="AlphaFoldDB" id="A0AAE0KE06"/>
<evidence type="ECO:0000256" key="9">
    <source>
        <dbReference type="SAM" id="SignalP"/>
    </source>
</evidence>
<comment type="similarity">
    <text evidence="1">Belongs to the peptidase A1 family.</text>
</comment>
<gene>
    <name evidence="11" type="ORF">B0H63DRAFT_256425</name>
</gene>
<evidence type="ECO:0000256" key="3">
    <source>
        <dbReference type="ARBA" id="ARBA00022729"/>
    </source>
</evidence>
<name>A0AAE0KE06_9PEZI</name>
<comment type="caution">
    <text evidence="11">The sequence shown here is derived from an EMBL/GenBank/DDBJ whole genome shotgun (WGS) entry which is preliminary data.</text>
</comment>
<feature type="disulfide bond" evidence="7">
    <location>
        <begin position="320"/>
        <end position="356"/>
    </location>
</feature>
<evidence type="ECO:0000256" key="6">
    <source>
        <dbReference type="PIRSR" id="PIRSR601461-1"/>
    </source>
</evidence>
<evidence type="ECO:0000256" key="7">
    <source>
        <dbReference type="PIRSR" id="PIRSR601461-2"/>
    </source>
</evidence>
<evidence type="ECO:0000256" key="8">
    <source>
        <dbReference type="SAM" id="MobiDB-lite"/>
    </source>
</evidence>
<feature type="region of interest" description="Disordered" evidence="8">
    <location>
        <begin position="434"/>
        <end position="467"/>
    </location>
</feature>
<dbReference type="InterPro" id="IPR001461">
    <property type="entry name" value="Aspartic_peptidase_A1"/>
</dbReference>
<dbReference type="GO" id="GO:0004190">
    <property type="term" value="F:aspartic-type endopeptidase activity"/>
    <property type="evidence" value="ECO:0007669"/>
    <property type="project" value="UniProtKB-KW"/>
</dbReference>
<feature type="chain" id="PRO_5041905472" evidence="9">
    <location>
        <begin position="27"/>
        <end position="494"/>
    </location>
</feature>
<dbReference type="CDD" id="cd05474">
    <property type="entry name" value="SAP_like"/>
    <property type="match status" value="1"/>
</dbReference>
<protein>
    <submittedName>
        <fullName evidence="11">Aspartic peptidase domain-containing protein</fullName>
    </submittedName>
</protein>
<dbReference type="InterPro" id="IPR033121">
    <property type="entry name" value="PEPTIDASE_A1"/>
</dbReference>
<evidence type="ECO:0000259" key="10">
    <source>
        <dbReference type="PROSITE" id="PS51767"/>
    </source>
</evidence>
<keyword evidence="5" id="KW-0378">Hydrolase</keyword>
<feature type="compositionally biased region" description="Polar residues" evidence="8">
    <location>
        <begin position="434"/>
        <end position="462"/>
    </location>
</feature>
<keyword evidence="12" id="KW-1185">Reference proteome</keyword>
<reference evidence="11" key="2">
    <citation type="submission" date="2023-06" db="EMBL/GenBank/DDBJ databases">
        <authorList>
            <consortium name="Lawrence Berkeley National Laboratory"/>
            <person name="Haridas S."/>
            <person name="Hensen N."/>
            <person name="Bonometti L."/>
            <person name="Westerberg I."/>
            <person name="Brannstrom I.O."/>
            <person name="Guillou S."/>
            <person name="Cros-Aarteil S."/>
            <person name="Calhoun S."/>
            <person name="Kuo A."/>
            <person name="Mondo S."/>
            <person name="Pangilinan J."/>
            <person name="Riley R."/>
            <person name="LaButti K."/>
            <person name="Andreopoulos B."/>
            <person name="Lipzen A."/>
            <person name="Chen C."/>
            <person name="Yanf M."/>
            <person name="Daum C."/>
            <person name="Ng V."/>
            <person name="Clum A."/>
            <person name="Steindorff A."/>
            <person name="Ohm R."/>
            <person name="Martin F."/>
            <person name="Silar P."/>
            <person name="Natvig D."/>
            <person name="Lalanne C."/>
            <person name="Gautier V."/>
            <person name="Ament-velasquez S.L."/>
            <person name="Kruys A."/>
            <person name="Hutchinson M.I."/>
            <person name="Powell A.J."/>
            <person name="Barry K."/>
            <person name="Miller A.N."/>
            <person name="Grigoriev I.V."/>
            <person name="Debuchy R."/>
            <person name="Gladieux P."/>
            <person name="Thoren M.H."/>
            <person name="Johannesson H."/>
        </authorList>
    </citation>
    <scope>NUCLEOTIDE SEQUENCE</scope>
    <source>
        <strain evidence="11">CBS 232.78</strain>
    </source>
</reference>